<dbReference type="AlphaFoldDB" id="B1ZQC1"/>
<evidence type="ECO:0000313" key="1">
    <source>
        <dbReference type="EMBL" id="ACB73601.1"/>
    </source>
</evidence>
<sequence>MATYYFRHVAIWDLFAESGGGNLYAWTAAAFLTPEFGVLEQHRARLLTISPLLLNHLNRAGGLYLRDEVEKANLRILGRFLSEGQKNGEFRDFAVKPTAATLMHAINGEFGQCAADSAISLSDYAE</sequence>
<accession>B1ZQC1</accession>
<protein>
    <submittedName>
        <fullName evidence="1">Uncharacterized protein</fullName>
    </submittedName>
</protein>
<dbReference type="HOGENOM" id="CLU_1979292_0_0_0"/>
<dbReference type="InterPro" id="IPR036271">
    <property type="entry name" value="Tet_transcr_reg_TetR-rel_C_sf"/>
</dbReference>
<organism evidence="1 2">
    <name type="scientific">Opitutus terrae (strain DSM 11246 / JCM 15787 / PB90-1)</name>
    <dbReference type="NCBI Taxonomy" id="452637"/>
    <lineage>
        <taxon>Bacteria</taxon>
        <taxon>Pseudomonadati</taxon>
        <taxon>Verrucomicrobiota</taxon>
        <taxon>Opitutia</taxon>
        <taxon>Opitutales</taxon>
        <taxon>Opitutaceae</taxon>
        <taxon>Opitutus</taxon>
    </lineage>
</organism>
<dbReference type="Gene3D" id="1.10.357.10">
    <property type="entry name" value="Tetracycline Repressor, domain 2"/>
    <property type="match status" value="1"/>
</dbReference>
<dbReference type="SUPFAM" id="SSF48498">
    <property type="entry name" value="Tetracyclin repressor-like, C-terminal domain"/>
    <property type="match status" value="1"/>
</dbReference>
<proteinExistence type="predicted"/>
<dbReference type="EMBL" id="CP001032">
    <property type="protein sequence ID" value="ACB73601.1"/>
    <property type="molecule type" value="Genomic_DNA"/>
</dbReference>
<reference evidence="1 2" key="1">
    <citation type="journal article" date="2011" name="J. Bacteriol.">
        <title>Genome sequence of the verrucomicrobium Opitutus terrae PB90-1, an abundant inhabitant of rice paddy soil ecosystems.</title>
        <authorList>
            <person name="van Passel M.W."/>
            <person name="Kant R."/>
            <person name="Palva A."/>
            <person name="Copeland A."/>
            <person name="Lucas S."/>
            <person name="Lapidus A."/>
            <person name="Glavina del Rio T."/>
            <person name="Pitluck S."/>
            <person name="Goltsman E."/>
            <person name="Clum A."/>
            <person name="Sun H."/>
            <person name="Schmutz J."/>
            <person name="Larimer F.W."/>
            <person name="Land M.L."/>
            <person name="Hauser L."/>
            <person name="Kyrpides N."/>
            <person name="Mikhailova N."/>
            <person name="Richardson P.P."/>
            <person name="Janssen P.H."/>
            <person name="de Vos W.M."/>
            <person name="Smidt H."/>
        </authorList>
    </citation>
    <scope>NUCLEOTIDE SEQUENCE [LARGE SCALE GENOMIC DNA]</scope>
    <source>
        <strain evidence="2">DSM 11246 / JCM 15787 / PB90-1</strain>
    </source>
</reference>
<dbReference type="KEGG" id="ote:Oter_0311"/>
<name>B1ZQC1_OPITP</name>
<dbReference type="Proteomes" id="UP000007013">
    <property type="component" value="Chromosome"/>
</dbReference>
<dbReference type="STRING" id="452637.Oter_0311"/>
<keyword evidence="2" id="KW-1185">Reference proteome</keyword>
<gene>
    <name evidence="1" type="ordered locus">Oter_0311</name>
</gene>
<evidence type="ECO:0000313" key="2">
    <source>
        <dbReference type="Proteomes" id="UP000007013"/>
    </source>
</evidence>
<dbReference type="RefSeq" id="WP_012373139.1">
    <property type="nucleotide sequence ID" value="NC_010571.1"/>
</dbReference>